<feature type="region of interest" description="Disordered" evidence="1">
    <location>
        <begin position="38"/>
        <end position="84"/>
    </location>
</feature>
<sequence length="489" mass="52772">MSSQINVLSFFSNALAPTTIPSTPTSSQCTSCVTTFHSTTRTTNPTSPFTSTTPSLKSGSTTSLPLASTSAASPSPLPKATPESQHHNTVAIALGTTFSLLALLSVFLVWLRKQRRLKRRLACIPLSRIQGKNQNNEIKSTHSKDPSASSLSSCPELFPRPTRTSLWVTEQKDETEIAEPKEVYCPGCESWKGQETGLSALPASDLVDESRIEVVRITAAGSTISEFLHKASGEDVHSGRGRMAIDPVQDPEEVESDGDQNRVPNPFTDTHPAREVHNSAPPTTQPPIVQLPEPQQEQDQEAQPQTSLRTRSHSCTSTTTASTTSHPFSASEVNLALADLYRNSAHLTPSPLRIQKVHSPPNLPSPPPTHSRSRSSPLSPRQRDTPTLTILESPAPPTAEQNPFLSLAELARALEKEGDGMGCEDETSDLDEGEGNQKGEWRSSSIYSQEDSGVVFSEADYGGESDLDCGNEWGEMGRDGGGQERLGNE</sequence>
<protein>
    <submittedName>
        <fullName evidence="3">Uncharacterized protein</fullName>
    </submittedName>
</protein>
<feature type="region of interest" description="Disordered" evidence="1">
    <location>
        <begin position="250"/>
        <end position="327"/>
    </location>
</feature>
<accession>A0A3D8R7Z0</accession>
<evidence type="ECO:0000313" key="3">
    <source>
        <dbReference type="EMBL" id="RDW70028.1"/>
    </source>
</evidence>
<evidence type="ECO:0000313" key="4">
    <source>
        <dbReference type="Proteomes" id="UP000256328"/>
    </source>
</evidence>
<feature type="compositionally biased region" description="Low complexity" evidence="1">
    <location>
        <begin position="290"/>
        <end position="327"/>
    </location>
</feature>
<feature type="region of interest" description="Disordered" evidence="1">
    <location>
        <begin position="135"/>
        <end position="157"/>
    </location>
</feature>
<dbReference type="OrthoDB" id="10468187at2759"/>
<feature type="compositionally biased region" description="Low complexity" evidence="1">
    <location>
        <begin position="38"/>
        <end position="82"/>
    </location>
</feature>
<gene>
    <name evidence="3" type="ORF">BP5796_08425</name>
</gene>
<dbReference type="EMBL" id="PDLN01000012">
    <property type="protein sequence ID" value="RDW70028.1"/>
    <property type="molecule type" value="Genomic_DNA"/>
</dbReference>
<keyword evidence="2" id="KW-0812">Transmembrane</keyword>
<proteinExistence type="predicted"/>
<dbReference type="Proteomes" id="UP000256328">
    <property type="component" value="Unassembled WGS sequence"/>
</dbReference>
<dbReference type="AlphaFoldDB" id="A0A3D8R7Z0"/>
<name>A0A3D8R7Z0_9HELO</name>
<feature type="compositionally biased region" description="Acidic residues" evidence="1">
    <location>
        <begin position="422"/>
        <end position="434"/>
    </location>
</feature>
<organism evidence="3 4">
    <name type="scientific">Coleophoma crateriformis</name>
    <dbReference type="NCBI Taxonomy" id="565419"/>
    <lineage>
        <taxon>Eukaryota</taxon>
        <taxon>Fungi</taxon>
        <taxon>Dikarya</taxon>
        <taxon>Ascomycota</taxon>
        <taxon>Pezizomycotina</taxon>
        <taxon>Leotiomycetes</taxon>
        <taxon>Helotiales</taxon>
        <taxon>Dermateaceae</taxon>
        <taxon>Coleophoma</taxon>
    </lineage>
</organism>
<evidence type="ECO:0000256" key="2">
    <source>
        <dbReference type="SAM" id="Phobius"/>
    </source>
</evidence>
<feature type="compositionally biased region" description="Basic and acidic residues" evidence="1">
    <location>
        <begin position="475"/>
        <end position="489"/>
    </location>
</feature>
<feature type="transmembrane region" description="Helical" evidence="2">
    <location>
        <begin position="90"/>
        <end position="111"/>
    </location>
</feature>
<comment type="caution">
    <text evidence="3">The sequence shown here is derived from an EMBL/GenBank/DDBJ whole genome shotgun (WGS) entry which is preliminary data.</text>
</comment>
<feature type="region of interest" description="Disordered" evidence="1">
    <location>
        <begin position="353"/>
        <end position="489"/>
    </location>
</feature>
<keyword evidence="4" id="KW-1185">Reference proteome</keyword>
<keyword evidence="2" id="KW-0472">Membrane</keyword>
<reference evidence="3 4" key="1">
    <citation type="journal article" date="2018" name="IMA Fungus">
        <title>IMA Genome-F 9: Draft genome sequence of Annulohypoxylon stygium, Aspergillus mulundensis, Berkeleyomyces basicola (syn. Thielaviopsis basicola), Ceratocystis smalleyi, two Cercospora beticola strains, Coleophoma cylindrospora, Fusarium fracticaudum, Phialophora cf. hyalina, and Morchella septimelata.</title>
        <authorList>
            <person name="Wingfield B.D."/>
            <person name="Bills G.F."/>
            <person name="Dong Y."/>
            <person name="Huang W."/>
            <person name="Nel W.J."/>
            <person name="Swalarsk-Parry B.S."/>
            <person name="Vaghefi N."/>
            <person name="Wilken P.M."/>
            <person name="An Z."/>
            <person name="de Beer Z.W."/>
            <person name="De Vos L."/>
            <person name="Chen L."/>
            <person name="Duong T.A."/>
            <person name="Gao Y."/>
            <person name="Hammerbacher A."/>
            <person name="Kikkert J.R."/>
            <person name="Li Y."/>
            <person name="Li H."/>
            <person name="Li K."/>
            <person name="Li Q."/>
            <person name="Liu X."/>
            <person name="Ma X."/>
            <person name="Naidoo K."/>
            <person name="Pethybridge S.J."/>
            <person name="Sun J."/>
            <person name="Steenkamp E.T."/>
            <person name="van der Nest M.A."/>
            <person name="van Wyk S."/>
            <person name="Wingfield M.J."/>
            <person name="Xiong C."/>
            <person name="Yue Q."/>
            <person name="Zhang X."/>
        </authorList>
    </citation>
    <scope>NUCLEOTIDE SEQUENCE [LARGE SCALE GENOMIC DNA]</scope>
    <source>
        <strain evidence="3 4">BP5796</strain>
    </source>
</reference>
<keyword evidence="2" id="KW-1133">Transmembrane helix</keyword>
<feature type="compositionally biased region" description="Polar residues" evidence="1">
    <location>
        <begin position="442"/>
        <end position="451"/>
    </location>
</feature>
<evidence type="ECO:0000256" key="1">
    <source>
        <dbReference type="SAM" id="MobiDB-lite"/>
    </source>
</evidence>